<accession>A0A850HA09</accession>
<evidence type="ECO:0000256" key="2">
    <source>
        <dbReference type="ARBA" id="ARBA00011901"/>
    </source>
</evidence>
<organism evidence="6 7">
    <name type="scientific">Qipengyuania atrilutea</name>
    <dbReference type="NCBI Taxonomy" id="2744473"/>
    <lineage>
        <taxon>Bacteria</taxon>
        <taxon>Pseudomonadati</taxon>
        <taxon>Pseudomonadota</taxon>
        <taxon>Alphaproteobacteria</taxon>
        <taxon>Sphingomonadales</taxon>
        <taxon>Erythrobacteraceae</taxon>
        <taxon>Qipengyuania</taxon>
    </lineage>
</organism>
<dbReference type="RefSeq" id="WP_176266204.1">
    <property type="nucleotide sequence ID" value="NZ_JABWGV010000001.1"/>
</dbReference>
<dbReference type="SUPFAM" id="SSF53187">
    <property type="entry name" value="Zn-dependent exopeptidases"/>
    <property type="match status" value="1"/>
</dbReference>
<evidence type="ECO:0000259" key="5">
    <source>
        <dbReference type="SMART" id="SM00646"/>
    </source>
</evidence>
<dbReference type="Gene3D" id="3.40.630.40">
    <property type="entry name" value="Zn-dependent exopeptidases"/>
    <property type="match status" value="1"/>
</dbReference>
<dbReference type="PANTHER" id="PTHR30404">
    <property type="entry name" value="N-ACETYLMURAMOYL-L-ALANINE AMIDASE"/>
    <property type="match status" value="1"/>
</dbReference>
<dbReference type="EC" id="3.5.1.28" evidence="2"/>
<evidence type="ECO:0000313" key="7">
    <source>
        <dbReference type="Proteomes" id="UP000561438"/>
    </source>
</evidence>
<gene>
    <name evidence="6" type="ORF">HUV48_02615</name>
</gene>
<dbReference type="Pfam" id="PF01520">
    <property type="entry name" value="Amidase_3"/>
    <property type="match status" value="1"/>
</dbReference>
<evidence type="ECO:0000313" key="6">
    <source>
        <dbReference type="EMBL" id="NVD43909.1"/>
    </source>
</evidence>
<dbReference type="GO" id="GO:0008745">
    <property type="term" value="F:N-acetylmuramoyl-L-alanine amidase activity"/>
    <property type="evidence" value="ECO:0007669"/>
    <property type="project" value="UniProtKB-EC"/>
</dbReference>
<evidence type="ECO:0000256" key="3">
    <source>
        <dbReference type="ARBA" id="ARBA00022801"/>
    </source>
</evidence>
<dbReference type="PANTHER" id="PTHR30404:SF0">
    <property type="entry name" value="N-ACETYLMURAMOYL-L-ALANINE AMIDASE AMIC"/>
    <property type="match status" value="1"/>
</dbReference>
<keyword evidence="3" id="KW-0378">Hydrolase</keyword>
<dbReference type="InterPro" id="IPR050695">
    <property type="entry name" value="N-acetylmuramoyl_amidase_3"/>
</dbReference>
<dbReference type="SMART" id="SM00646">
    <property type="entry name" value="Ami_3"/>
    <property type="match status" value="1"/>
</dbReference>
<keyword evidence="7" id="KW-1185">Reference proteome</keyword>
<dbReference type="GO" id="GO:0030288">
    <property type="term" value="C:outer membrane-bounded periplasmic space"/>
    <property type="evidence" value="ECO:0007669"/>
    <property type="project" value="TreeGrafter"/>
</dbReference>
<dbReference type="Proteomes" id="UP000561438">
    <property type="component" value="Unassembled WGS sequence"/>
</dbReference>
<comment type="caution">
    <text evidence="6">The sequence shown here is derived from an EMBL/GenBank/DDBJ whole genome shotgun (WGS) entry which is preliminary data.</text>
</comment>
<name>A0A850HA09_9SPHN</name>
<dbReference type="CDD" id="cd02696">
    <property type="entry name" value="MurNAc-LAA"/>
    <property type="match status" value="1"/>
</dbReference>
<dbReference type="AlphaFoldDB" id="A0A850HA09"/>
<evidence type="ECO:0000256" key="1">
    <source>
        <dbReference type="ARBA" id="ARBA00001561"/>
    </source>
</evidence>
<evidence type="ECO:0000256" key="4">
    <source>
        <dbReference type="SAM" id="MobiDB-lite"/>
    </source>
</evidence>
<reference evidence="6 7" key="1">
    <citation type="submission" date="2020-06" db="EMBL/GenBank/DDBJ databases">
        <title>Altererythrobacter sp. HHU K3-1.</title>
        <authorList>
            <person name="Zhang D."/>
            <person name="Xue H."/>
        </authorList>
    </citation>
    <scope>NUCLEOTIDE SEQUENCE [LARGE SCALE GENOMIC DNA]</scope>
    <source>
        <strain evidence="6 7">HHU K3-1</strain>
    </source>
</reference>
<dbReference type="GO" id="GO:0009253">
    <property type="term" value="P:peptidoglycan catabolic process"/>
    <property type="evidence" value="ECO:0007669"/>
    <property type="project" value="InterPro"/>
</dbReference>
<sequence>MPLRSSLIPVSLAFLCVIAVCAALFSANVVSVPGGALRPDYVLTLSLPQSGDLEISAVDGGPDDGRPLVVIDPGHGGHDPGAVGGDVLEKEVVLSLAQALRDRLQQSGAVRVALTRDDDRFLVVEERAEIARRLGGDLFVSIHADSAVGAGEASGASIYTLSSDATNRAAARFAARENRADEINGVVIDGDNQTVETILVELSQRRAAEEASNFAGLIERGGRGTLVFREPARLSANLAVLKAPDMPSVLFEAGFVSNPDEAKRLTSAEGRDAFSLVMARAIEEYFRADPARNSGAESGTSGGPSIGSVLGGE</sequence>
<dbReference type="EMBL" id="JABWGV010000001">
    <property type="protein sequence ID" value="NVD43909.1"/>
    <property type="molecule type" value="Genomic_DNA"/>
</dbReference>
<feature type="compositionally biased region" description="Gly residues" evidence="4">
    <location>
        <begin position="300"/>
        <end position="313"/>
    </location>
</feature>
<dbReference type="InterPro" id="IPR002508">
    <property type="entry name" value="MurNAc-LAA_cat"/>
</dbReference>
<proteinExistence type="predicted"/>
<comment type="catalytic activity">
    <reaction evidence="1">
        <text>Hydrolyzes the link between N-acetylmuramoyl residues and L-amino acid residues in certain cell-wall glycopeptides.</text>
        <dbReference type="EC" id="3.5.1.28"/>
    </reaction>
</comment>
<feature type="domain" description="MurNAc-LAA" evidence="5">
    <location>
        <begin position="128"/>
        <end position="283"/>
    </location>
</feature>
<feature type="region of interest" description="Disordered" evidence="4">
    <location>
        <begin position="291"/>
        <end position="313"/>
    </location>
</feature>
<protein>
    <recommendedName>
        <fullName evidence="2">N-acetylmuramoyl-L-alanine amidase</fullName>
        <ecNumber evidence="2">3.5.1.28</ecNumber>
    </recommendedName>
</protein>